<keyword evidence="5" id="KW-1185">Reference proteome</keyword>
<name>A0A1V9Z1L1_ACHHY</name>
<dbReference type="Gene3D" id="1.25.40.20">
    <property type="entry name" value="Ankyrin repeat-containing domain"/>
    <property type="match status" value="2"/>
</dbReference>
<reference evidence="4 5" key="1">
    <citation type="journal article" date="2014" name="Genome Biol. Evol.">
        <title>The secreted proteins of Achlya hypogyna and Thraustotheca clavata identify the ancestral oomycete secretome and reveal gene acquisitions by horizontal gene transfer.</title>
        <authorList>
            <person name="Misner I."/>
            <person name="Blouin N."/>
            <person name="Leonard G."/>
            <person name="Richards T.A."/>
            <person name="Lane C.E."/>
        </authorList>
    </citation>
    <scope>NUCLEOTIDE SEQUENCE [LARGE SCALE GENOMIC DNA]</scope>
    <source>
        <strain evidence="4 5">ATCC 48635</strain>
    </source>
</reference>
<dbReference type="OrthoDB" id="163561at2759"/>
<dbReference type="InterPro" id="IPR036770">
    <property type="entry name" value="Ankyrin_rpt-contain_sf"/>
</dbReference>
<evidence type="ECO:0000256" key="2">
    <source>
        <dbReference type="ARBA" id="ARBA00023043"/>
    </source>
</evidence>
<dbReference type="InterPro" id="IPR050745">
    <property type="entry name" value="Multifunctional_regulatory"/>
</dbReference>
<evidence type="ECO:0000256" key="3">
    <source>
        <dbReference type="PROSITE-ProRule" id="PRU00023"/>
    </source>
</evidence>
<proteinExistence type="predicted"/>
<feature type="repeat" description="ANK" evidence="3">
    <location>
        <begin position="151"/>
        <end position="183"/>
    </location>
</feature>
<dbReference type="Pfam" id="PF12796">
    <property type="entry name" value="Ank_2"/>
    <property type="match status" value="1"/>
</dbReference>
<dbReference type="STRING" id="1202772.A0A1V9Z1L1"/>
<dbReference type="Proteomes" id="UP000243579">
    <property type="component" value="Unassembled WGS sequence"/>
</dbReference>
<dbReference type="PRINTS" id="PR01415">
    <property type="entry name" value="ANKYRIN"/>
</dbReference>
<sequence>MSAFRHRFLWTVCSVSRTRELCYGFNLPPIKSAAAVVATQASAVAKLDSFGGHRMCCHLEWLSIDRYTSLHIAAICGHVAIVRRLLAAGADVNAVDDYKRTPLHWASEYGYGAMVRLLLEAGADTSLKTDEGQTTRDIAKEYNKPEVLHPLDEPALLAAVTQGHVDIVKQLLEAGANPAKTTTDGDLLVIARRNKHDTIAALLETTLTKALFTAAEADSAAEVASVHAQGLAVDCVNEVHFL</sequence>
<comment type="caution">
    <text evidence="4">The sequence shown here is derived from an EMBL/GenBank/DDBJ whole genome shotgun (WGS) entry which is preliminary data.</text>
</comment>
<dbReference type="EMBL" id="JNBR01000508">
    <property type="protein sequence ID" value="OQR91700.1"/>
    <property type="molecule type" value="Genomic_DNA"/>
</dbReference>
<protein>
    <recommendedName>
        <fullName evidence="6">Ankyrin repeat protein</fullName>
    </recommendedName>
</protein>
<dbReference type="PROSITE" id="PS50088">
    <property type="entry name" value="ANK_REPEAT"/>
    <property type="match status" value="3"/>
</dbReference>
<evidence type="ECO:0008006" key="6">
    <source>
        <dbReference type="Google" id="ProtNLM"/>
    </source>
</evidence>
<evidence type="ECO:0000256" key="1">
    <source>
        <dbReference type="ARBA" id="ARBA00022737"/>
    </source>
</evidence>
<dbReference type="InterPro" id="IPR002110">
    <property type="entry name" value="Ankyrin_rpt"/>
</dbReference>
<feature type="repeat" description="ANK" evidence="3">
    <location>
        <begin position="65"/>
        <end position="97"/>
    </location>
</feature>
<dbReference type="PANTHER" id="PTHR24189:SF50">
    <property type="entry name" value="ANKYRIN REPEAT AND SOCS BOX PROTEIN 2"/>
    <property type="match status" value="1"/>
</dbReference>
<dbReference type="SUPFAM" id="SSF48403">
    <property type="entry name" value="Ankyrin repeat"/>
    <property type="match status" value="1"/>
</dbReference>
<dbReference type="Pfam" id="PF00023">
    <property type="entry name" value="Ank"/>
    <property type="match status" value="1"/>
</dbReference>
<organism evidence="4 5">
    <name type="scientific">Achlya hypogyna</name>
    <name type="common">Oomycete</name>
    <name type="synonym">Protoachlya hypogyna</name>
    <dbReference type="NCBI Taxonomy" id="1202772"/>
    <lineage>
        <taxon>Eukaryota</taxon>
        <taxon>Sar</taxon>
        <taxon>Stramenopiles</taxon>
        <taxon>Oomycota</taxon>
        <taxon>Saprolegniomycetes</taxon>
        <taxon>Saprolegniales</taxon>
        <taxon>Achlyaceae</taxon>
        <taxon>Achlya</taxon>
    </lineage>
</organism>
<feature type="repeat" description="ANK" evidence="3">
    <location>
        <begin position="98"/>
        <end position="130"/>
    </location>
</feature>
<dbReference type="AlphaFoldDB" id="A0A1V9Z1L1"/>
<evidence type="ECO:0000313" key="4">
    <source>
        <dbReference type="EMBL" id="OQR91700.1"/>
    </source>
</evidence>
<keyword evidence="2 3" id="KW-0040">ANK repeat</keyword>
<dbReference type="SMART" id="SM00248">
    <property type="entry name" value="ANK"/>
    <property type="match status" value="3"/>
</dbReference>
<evidence type="ECO:0000313" key="5">
    <source>
        <dbReference type="Proteomes" id="UP000243579"/>
    </source>
</evidence>
<dbReference type="PANTHER" id="PTHR24189">
    <property type="entry name" value="MYOTROPHIN"/>
    <property type="match status" value="1"/>
</dbReference>
<accession>A0A1V9Z1L1</accession>
<gene>
    <name evidence="4" type="ORF">ACHHYP_20173</name>
</gene>
<dbReference type="PROSITE" id="PS50297">
    <property type="entry name" value="ANK_REP_REGION"/>
    <property type="match status" value="2"/>
</dbReference>
<keyword evidence="1" id="KW-0677">Repeat</keyword>